<dbReference type="EMBL" id="UZAM01009397">
    <property type="protein sequence ID" value="VDP08857.1"/>
    <property type="molecule type" value="Genomic_DNA"/>
</dbReference>
<keyword evidence="7" id="KW-1185">Reference proteome</keyword>
<keyword evidence="2 4" id="KW-0863">Zinc-finger</keyword>
<evidence type="ECO:0000256" key="4">
    <source>
        <dbReference type="PROSITE-ProRule" id="PRU00175"/>
    </source>
</evidence>
<dbReference type="InterPro" id="IPR013083">
    <property type="entry name" value="Znf_RING/FYVE/PHD"/>
</dbReference>
<evidence type="ECO:0000256" key="2">
    <source>
        <dbReference type="ARBA" id="ARBA00022771"/>
    </source>
</evidence>
<dbReference type="InterPro" id="IPR001841">
    <property type="entry name" value="Znf_RING"/>
</dbReference>
<proteinExistence type="predicted"/>
<protein>
    <submittedName>
        <fullName evidence="8">RING-type domain-containing protein</fullName>
    </submittedName>
</protein>
<organism evidence="8">
    <name type="scientific">Soboliphyme baturini</name>
    <dbReference type="NCBI Taxonomy" id="241478"/>
    <lineage>
        <taxon>Eukaryota</taxon>
        <taxon>Metazoa</taxon>
        <taxon>Ecdysozoa</taxon>
        <taxon>Nematoda</taxon>
        <taxon>Enoplea</taxon>
        <taxon>Dorylaimia</taxon>
        <taxon>Dioctophymatida</taxon>
        <taxon>Dioctophymatoidea</taxon>
        <taxon>Soboliphymatidae</taxon>
        <taxon>Soboliphyme</taxon>
    </lineage>
</organism>
<dbReference type="OrthoDB" id="5875349at2759"/>
<dbReference type="Gene3D" id="3.30.40.10">
    <property type="entry name" value="Zinc/RING finger domain, C3HC4 (zinc finger)"/>
    <property type="match status" value="1"/>
</dbReference>
<dbReference type="PROSITE" id="PS00518">
    <property type="entry name" value="ZF_RING_1"/>
    <property type="match status" value="1"/>
</dbReference>
<accession>A0A183IQT2</accession>
<evidence type="ECO:0000313" key="8">
    <source>
        <dbReference type="WBParaSite" id="SBAD_0000621401-mRNA-1"/>
    </source>
</evidence>
<dbReference type="Proteomes" id="UP000270296">
    <property type="component" value="Unassembled WGS sequence"/>
</dbReference>
<evidence type="ECO:0000313" key="6">
    <source>
        <dbReference type="EMBL" id="VDP08857.1"/>
    </source>
</evidence>
<evidence type="ECO:0000256" key="3">
    <source>
        <dbReference type="ARBA" id="ARBA00022833"/>
    </source>
</evidence>
<name>A0A183IQT2_9BILA</name>
<dbReference type="AlphaFoldDB" id="A0A183IQT2"/>
<evidence type="ECO:0000256" key="1">
    <source>
        <dbReference type="ARBA" id="ARBA00022723"/>
    </source>
</evidence>
<feature type="domain" description="RING-type" evidence="5">
    <location>
        <begin position="10"/>
        <end position="49"/>
    </location>
</feature>
<dbReference type="WBParaSite" id="SBAD_0000621401-mRNA-1">
    <property type="protein sequence ID" value="SBAD_0000621401-mRNA-1"/>
    <property type="gene ID" value="SBAD_0000621401"/>
</dbReference>
<sequence>MNSVLELIQCPVCMNTNSDPMVLSCGHSICSDCVEKMIARNQRKCPTCNAGEINSNLQLSRATQSLVGTFHSLATMKCPNCEEIVRVSDMFKSVQDFETLIGVSQEHLKPWMESTATQWLKDNTLLLDKVRQQLVRFDQTVLHVAKVLSQAAECERAAFQNYERVLQRLRAHYDALGDVLCVGDRPSVDSTLVSASYILVSLKFCFK</sequence>
<evidence type="ECO:0000313" key="7">
    <source>
        <dbReference type="Proteomes" id="UP000270296"/>
    </source>
</evidence>
<dbReference type="SMART" id="SM00184">
    <property type="entry name" value="RING"/>
    <property type="match status" value="1"/>
</dbReference>
<keyword evidence="1" id="KW-0479">Metal-binding</keyword>
<dbReference type="GO" id="GO:0008270">
    <property type="term" value="F:zinc ion binding"/>
    <property type="evidence" value="ECO:0007669"/>
    <property type="project" value="UniProtKB-KW"/>
</dbReference>
<dbReference type="Pfam" id="PF00097">
    <property type="entry name" value="zf-C3HC4"/>
    <property type="match status" value="1"/>
</dbReference>
<keyword evidence="3" id="KW-0862">Zinc</keyword>
<evidence type="ECO:0000259" key="5">
    <source>
        <dbReference type="PROSITE" id="PS50089"/>
    </source>
</evidence>
<reference evidence="8" key="1">
    <citation type="submission" date="2016-06" db="UniProtKB">
        <authorList>
            <consortium name="WormBaseParasite"/>
        </authorList>
    </citation>
    <scope>IDENTIFICATION</scope>
</reference>
<dbReference type="SUPFAM" id="SSF57850">
    <property type="entry name" value="RING/U-box"/>
    <property type="match status" value="1"/>
</dbReference>
<reference evidence="6 7" key="2">
    <citation type="submission" date="2018-11" db="EMBL/GenBank/DDBJ databases">
        <authorList>
            <consortium name="Pathogen Informatics"/>
        </authorList>
    </citation>
    <scope>NUCLEOTIDE SEQUENCE [LARGE SCALE GENOMIC DNA]</scope>
</reference>
<dbReference type="PROSITE" id="PS50089">
    <property type="entry name" value="ZF_RING_2"/>
    <property type="match status" value="1"/>
</dbReference>
<dbReference type="InterPro" id="IPR018957">
    <property type="entry name" value="Znf_C3HC4_RING-type"/>
</dbReference>
<gene>
    <name evidence="6" type="ORF">SBAD_LOCUS5979</name>
</gene>
<dbReference type="InterPro" id="IPR017907">
    <property type="entry name" value="Znf_RING_CS"/>
</dbReference>